<dbReference type="Proteomes" id="UP001487305">
    <property type="component" value="Unassembled WGS sequence"/>
</dbReference>
<dbReference type="EMBL" id="JBBNOP010000001">
    <property type="protein sequence ID" value="MEQ3361512.1"/>
    <property type="molecule type" value="Genomic_DNA"/>
</dbReference>
<feature type="domain" description="HTH cro/C1-type" evidence="1">
    <location>
        <begin position="79"/>
        <end position="110"/>
    </location>
</feature>
<evidence type="ECO:0000259" key="1">
    <source>
        <dbReference type="PROSITE" id="PS50943"/>
    </source>
</evidence>
<proteinExistence type="predicted"/>
<comment type="caution">
    <text evidence="2">The sequence shown here is derived from an EMBL/GenBank/DDBJ whole genome shotgun (WGS) entry which is preliminary data.</text>
</comment>
<dbReference type="InterPro" id="IPR022452">
    <property type="entry name" value="MqsA"/>
</dbReference>
<dbReference type="CDD" id="cd00093">
    <property type="entry name" value="HTH_XRE"/>
    <property type="match status" value="1"/>
</dbReference>
<evidence type="ECO:0000313" key="2">
    <source>
        <dbReference type="EMBL" id="MEQ3361512.1"/>
    </source>
</evidence>
<protein>
    <submittedName>
        <fullName evidence="2">Type II TA system antitoxin MqsA family protein</fullName>
    </submittedName>
</protein>
<dbReference type="NCBIfam" id="TIGR03830">
    <property type="entry name" value="CxxCG_CxxCG_HTH"/>
    <property type="match status" value="1"/>
</dbReference>
<name>A0ABV1J9Y9_9ACTN</name>
<dbReference type="Gene3D" id="1.10.260.40">
    <property type="entry name" value="lambda repressor-like DNA-binding domains"/>
    <property type="match status" value="1"/>
</dbReference>
<dbReference type="InterPro" id="IPR025272">
    <property type="entry name" value="SocA_Panacea"/>
</dbReference>
<dbReference type="SUPFAM" id="SSF47413">
    <property type="entry name" value="lambda repressor-like DNA-binding domains"/>
    <property type="match status" value="1"/>
</dbReference>
<dbReference type="RefSeq" id="WP_102375550.1">
    <property type="nucleotide sequence ID" value="NZ_JBBNOP010000001.1"/>
</dbReference>
<evidence type="ECO:0000313" key="3">
    <source>
        <dbReference type="Proteomes" id="UP001487305"/>
    </source>
</evidence>
<dbReference type="Pfam" id="PF13274">
    <property type="entry name" value="SocA_Panacea"/>
    <property type="match status" value="1"/>
</dbReference>
<dbReference type="InterPro" id="IPR010982">
    <property type="entry name" value="Lambda_DNA-bd_dom_sf"/>
</dbReference>
<dbReference type="InterPro" id="IPR001387">
    <property type="entry name" value="Cro/C1-type_HTH"/>
</dbReference>
<organism evidence="2 3">
    <name type="scientific">Raoultibacter massiliensis</name>
    <dbReference type="NCBI Taxonomy" id="1852371"/>
    <lineage>
        <taxon>Bacteria</taxon>
        <taxon>Bacillati</taxon>
        <taxon>Actinomycetota</taxon>
        <taxon>Coriobacteriia</taxon>
        <taxon>Eggerthellales</taxon>
        <taxon>Eggerthellaceae</taxon>
        <taxon>Raoultibacter</taxon>
    </lineage>
</organism>
<gene>
    <name evidence="2" type="ORF">AAA083_00830</name>
</gene>
<dbReference type="PROSITE" id="PS50943">
    <property type="entry name" value="HTH_CROC1"/>
    <property type="match status" value="1"/>
</dbReference>
<accession>A0ABV1J9Y9</accession>
<keyword evidence="3" id="KW-1185">Reference proteome</keyword>
<reference evidence="2 3" key="1">
    <citation type="submission" date="2024-04" db="EMBL/GenBank/DDBJ databases">
        <title>Human intestinal bacterial collection.</title>
        <authorList>
            <person name="Pauvert C."/>
            <person name="Hitch T.C.A."/>
            <person name="Clavel T."/>
        </authorList>
    </citation>
    <scope>NUCLEOTIDE SEQUENCE [LARGE SCALE GENOMIC DNA]</scope>
    <source>
        <strain evidence="2 3">CLA-KB-H42</strain>
    </source>
</reference>
<sequence length="338" mass="37577">MVEFVHAICDACYAEVDAPISIVRESVAVRGMPVTEDFEYPICPECGNRIGHAPTMDRNLEKQYRRYRDLRDIPQPEEIVALRKRYGFTQRAFAAVLDMGIASVQRYEHGALPTAAHAHLLRNMRDPRYARERLLGNRKKLGSDEVDKALSAIEGCLGGSVDYAFVRIELLDGMASCASPETGMRSLEAARLRETVVFLASHVRDLYRTKLNKVLFYLDFASFRDAGVSFTGLKYAKAEFGPVPDQYELMLAALTDGVDLSLLEQGEGQVVVSNRPSDLAGFSADEIELLKAVCAFANTFASSADLSHFSHGETGWLETPLGQIIDYSYAASLRWKCK</sequence>